<proteinExistence type="predicted"/>
<protein>
    <recommendedName>
        <fullName evidence="4">Secreted protein</fullName>
    </recommendedName>
</protein>
<name>A0ABV9A6F4_9ACTN</name>
<gene>
    <name evidence="2" type="ORF">ACFPA8_15130</name>
</gene>
<sequence length="218" mass="23726">MKLVDGKAEREADNESGGFSWRLSGEPRYADADGDGHEDAAVELQARGAQLAAKSWYVWLWRNGGPRQLRLPIAQTSRCDRPIESVTAARNGFEVQMFMPVSEDDCAGGGSVPITFVAAVRDGWPVRTKPYFGPTAPCDSRSLTAALRPAGKILLHTSPDERSPSVESAAAYDEFLVDEYSADPELTPERDWILGIATSGSRKVCGWARADQVRASPQ</sequence>
<accession>A0ABV9A6F4</accession>
<keyword evidence="3" id="KW-1185">Reference proteome</keyword>
<dbReference type="Proteomes" id="UP001595997">
    <property type="component" value="Unassembled WGS sequence"/>
</dbReference>
<dbReference type="EMBL" id="JBHSFH010000007">
    <property type="protein sequence ID" value="MFC4495464.1"/>
    <property type="molecule type" value="Genomic_DNA"/>
</dbReference>
<evidence type="ECO:0000256" key="1">
    <source>
        <dbReference type="SAM" id="MobiDB-lite"/>
    </source>
</evidence>
<evidence type="ECO:0000313" key="3">
    <source>
        <dbReference type="Proteomes" id="UP001595997"/>
    </source>
</evidence>
<reference evidence="3" key="1">
    <citation type="journal article" date="2019" name="Int. J. Syst. Evol. Microbiol.">
        <title>The Global Catalogue of Microorganisms (GCM) 10K type strain sequencing project: providing services to taxonomists for standard genome sequencing and annotation.</title>
        <authorList>
            <consortium name="The Broad Institute Genomics Platform"/>
            <consortium name="The Broad Institute Genome Sequencing Center for Infectious Disease"/>
            <person name="Wu L."/>
            <person name="Ma J."/>
        </authorList>
    </citation>
    <scope>NUCLEOTIDE SEQUENCE [LARGE SCALE GENOMIC DNA]</scope>
    <source>
        <strain evidence="3">CGMCC 4.7357</strain>
    </source>
</reference>
<organism evidence="2 3">
    <name type="scientific">Streptomyces ovatisporus</name>
    <dbReference type="NCBI Taxonomy" id="1128682"/>
    <lineage>
        <taxon>Bacteria</taxon>
        <taxon>Bacillati</taxon>
        <taxon>Actinomycetota</taxon>
        <taxon>Actinomycetes</taxon>
        <taxon>Kitasatosporales</taxon>
        <taxon>Streptomycetaceae</taxon>
        <taxon>Streptomyces</taxon>
    </lineage>
</organism>
<dbReference type="RefSeq" id="WP_386448314.1">
    <property type="nucleotide sequence ID" value="NZ_JBHSFH010000007.1"/>
</dbReference>
<comment type="caution">
    <text evidence="2">The sequence shown here is derived from an EMBL/GenBank/DDBJ whole genome shotgun (WGS) entry which is preliminary data.</text>
</comment>
<feature type="compositionally biased region" description="Basic and acidic residues" evidence="1">
    <location>
        <begin position="1"/>
        <end position="13"/>
    </location>
</feature>
<evidence type="ECO:0000313" key="2">
    <source>
        <dbReference type="EMBL" id="MFC4495464.1"/>
    </source>
</evidence>
<evidence type="ECO:0008006" key="4">
    <source>
        <dbReference type="Google" id="ProtNLM"/>
    </source>
</evidence>
<feature type="region of interest" description="Disordered" evidence="1">
    <location>
        <begin position="1"/>
        <end position="36"/>
    </location>
</feature>